<dbReference type="RefSeq" id="WP_377336919.1">
    <property type="nucleotide sequence ID" value="NZ_JBHLUE010000004.1"/>
</dbReference>
<protein>
    <recommendedName>
        <fullName evidence="3">Ribosomal protein L7/L12 C-terminal domain-containing protein</fullName>
    </recommendedName>
</protein>
<evidence type="ECO:0000313" key="2">
    <source>
        <dbReference type="Proteomes" id="UP001589894"/>
    </source>
</evidence>
<proteinExistence type="predicted"/>
<gene>
    <name evidence="1" type="ORF">ACFFHU_07345</name>
</gene>
<accession>A0ABV6NT93</accession>
<sequence>MDFAFLAVSLAILGVLLMQVAGSGRRDGTAWRLGEIERRLDLVMNHLGIEDPGAELPGVREHLARGDKIQAIKAYREATGADLRTAKDAVEAMGR</sequence>
<name>A0ABV6NT93_9ACTN</name>
<dbReference type="Proteomes" id="UP001589894">
    <property type="component" value="Unassembled WGS sequence"/>
</dbReference>
<keyword evidence="2" id="KW-1185">Reference proteome</keyword>
<organism evidence="1 2">
    <name type="scientific">Plantactinospora siamensis</name>
    <dbReference type="NCBI Taxonomy" id="555372"/>
    <lineage>
        <taxon>Bacteria</taxon>
        <taxon>Bacillati</taxon>
        <taxon>Actinomycetota</taxon>
        <taxon>Actinomycetes</taxon>
        <taxon>Micromonosporales</taxon>
        <taxon>Micromonosporaceae</taxon>
        <taxon>Plantactinospora</taxon>
    </lineage>
</organism>
<dbReference type="EMBL" id="JBHLUE010000004">
    <property type="protein sequence ID" value="MFC0563980.1"/>
    <property type="molecule type" value="Genomic_DNA"/>
</dbReference>
<reference evidence="1 2" key="1">
    <citation type="submission" date="2024-09" db="EMBL/GenBank/DDBJ databases">
        <authorList>
            <person name="Sun Q."/>
            <person name="Mori K."/>
        </authorList>
    </citation>
    <scope>NUCLEOTIDE SEQUENCE [LARGE SCALE GENOMIC DNA]</scope>
    <source>
        <strain evidence="1 2">TBRC 2205</strain>
    </source>
</reference>
<dbReference type="Gene3D" id="3.30.1390.10">
    <property type="match status" value="1"/>
</dbReference>
<dbReference type="InterPro" id="IPR014719">
    <property type="entry name" value="Ribosomal_bL12_C/ClpS-like"/>
</dbReference>
<comment type="caution">
    <text evidence="1">The sequence shown here is derived from an EMBL/GenBank/DDBJ whole genome shotgun (WGS) entry which is preliminary data.</text>
</comment>
<evidence type="ECO:0000313" key="1">
    <source>
        <dbReference type="EMBL" id="MFC0563980.1"/>
    </source>
</evidence>
<evidence type="ECO:0008006" key="3">
    <source>
        <dbReference type="Google" id="ProtNLM"/>
    </source>
</evidence>